<dbReference type="Proteomes" id="UP001066276">
    <property type="component" value="Chromosome 7"/>
</dbReference>
<organism evidence="2 3">
    <name type="scientific">Pleurodeles waltl</name>
    <name type="common">Iberian ribbed newt</name>
    <dbReference type="NCBI Taxonomy" id="8319"/>
    <lineage>
        <taxon>Eukaryota</taxon>
        <taxon>Metazoa</taxon>
        <taxon>Chordata</taxon>
        <taxon>Craniata</taxon>
        <taxon>Vertebrata</taxon>
        <taxon>Euteleostomi</taxon>
        <taxon>Amphibia</taxon>
        <taxon>Batrachia</taxon>
        <taxon>Caudata</taxon>
        <taxon>Salamandroidea</taxon>
        <taxon>Salamandridae</taxon>
        <taxon>Pleurodelinae</taxon>
        <taxon>Pleurodeles</taxon>
    </lineage>
</organism>
<feature type="region of interest" description="Disordered" evidence="1">
    <location>
        <begin position="29"/>
        <end position="48"/>
    </location>
</feature>
<proteinExistence type="predicted"/>
<keyword evidence="3" id="KW-1185">Reference proteome</keyword>
<protein>
    <submittedName>
        <fullName evidence="2">Uncharacterized protein</fullName>
    </submittedName>
</protein>
<reference evidence="2" key="1">
    <citation type="journal article" date="2022" name="bioRxiv">
        <title>Sequencing and chromosome-scale assembly of the giantPleurodeles waltlgenome.</title>
        <authorList>
            <person name="Brown T."/>
            <person name="Elewa A."/>
            <person name="Iarovenko S."/>
            <person name="Subramanian E."/>
            <person name="Araus A.J."/>
            <person name="Petzold A."/>
            <person name="Susuki M."/>
            <person name="Suzuki K.-i.T."/>
            <person name="Hayashi T."/>
            <person name="Toyoda A."/>
            <person name="Oliveira C."/>
            <person name="Osipova E."/>
            <person name="Leigh N.D."/>
            <person name="Simon A."/>
            <person name="Yun M.H."/>
        </authorList>
    </citation>
    <scope>NUCLEOTIDE SEQUENCE</scope>
    <source>
        <strain evidence="2">20211129_DDA</strain>
        <tissue evidence="2">Liver</tissue>
    </source>
</reference>
<feature type="compositionally biased region" description="Basic and acidic residues" evidence="1">
    <location>
        <begin position="76"/>
        <end position="93"/>
    </location>
</feature>
<accession>A0AAV7PJV5</accession>
<feature type="compositionally biased region" description="Basic and acidic residues" evidence="1">
    <location>
        <begin position="9"/>
        <end position="20"/>
    </location>
</feature>
<gene>
    <name evidence="2" type="ORF">NDU88_006824</name>
</gene>
<dbReference type="AlphaFoldDB" id="A0AAV7PJV5"/>
<feature type="region of interest" description="Disordered" evidence="1">
    <location>
        <begin position="62"/>
        <end position="118"/>
    </location>
</feature>
<feature type="region of interest" description="Disordered" evidence="1">
    <location>
        <begin position="1"/>
        <end position="20"/>
    </location>
</feature>
<evidence type="ECO:0000313" key="2">
    <source>
        <dbReference type="EMBL" id="KAJ1128446.1"/>
    </source>
</evidence>
<evidence type="ECO:0000313" key="3">
    <source>
        <dbReference type="Proteomes" id="UP001066276"/>
    </source>
</evidence>
<dbReference type="EMBL" id="JANPWB010000011">
    <property type="protein sequence ID" value="KAJ1128446.1"/>
    <property type="molecule type" value="Genomic_DNA"/>
</dbReference>
<sequence>MEPPPILEEVARSQREDRRTRGLVLGVQGKEVPGGKANEERGGGATEAIEERTGETMELFVPTGEREDVNPGSGIHRGEDRRDQGAVRPDRGMGGRQSGKWNAAARHASGEAWHFQVR</sequence>
<comment type="caution">
    <text evidence="2">The sequence shown here is derived from an EMBL/GenBank/DDBJ whole genome shotgun (WGS) entry which is preliminary data.</text>
</comment>
<name>A0AAV7PJV5_PLEWA</name>
<evidence type="ECO:0000256" key="1">
    <source>
        <dbReference type="SAM" id="MobiDB-lite"/>
    </source>
</evidence>